<dbReference type="InterPro" id="IPR002932">
    <property type="entry name" value="Glu_synthdom"/>
</dbReference>
<dbReference type="PROSITE" id="PS51257">
    <property type="entry name" value="PROKAR_LIPOPROTEIN"/>
    <property type="match status" value="1"/>
</dbReference>
<dbReference type="PANTHER" id="PTHR43819">
    <property type="entry name" value="ARCHAEAL-TYPE GLUTAMATE SYNTHASE [NADPH]"/>
    <property type="match status" value="1"/>
</dbReference>
<protein>
    <submittedName>
        <fullName evidence="4">FMN-binding glutamate synthase family protein</fullName>
    </submittedName>
</protein>
<proteinExistence type="inferred from homology"/>
<reference evidence="5" key="1">
    <citation type="journal article" date="2019" name="Int. J. Syst. Evol. Microbiol.">
        <title>The Global Catalogue of Microorganisms (GCM) 10K type strain sequencing project: providing services to taxonomists for standard genome sequencing and annotation.</title>
        <authorList>
            <consortium name="The Broad Institute Genomics Platform"/>
            <consortium name="The Broad Institute Genome Sequencing Center for Infectious Disease"/>
            <person name="Wu L."/>
            <person name="Ma J."/>
        </authorList>
    </citation>
    <scope>NUCLEOTIDE SEQUENCE [LARGE SCALE GENOMIC DNA]</scope>
    <source>
        <strain evidence="5">JCM 17843</strain>
    </source>
</reference>
<accession>A0ABQ2LFI3</accession>
<dbReference type="InterPro" id="IPR027283">
    <property type="entry name" value="YerD"/>
</dbReference>
<dbReference type="Proteomes" id="UP000602381">
    <property type="component" value="Unassembled WGS sequence"/>
</dbReference>
<gene>
    <name evidence="4" type="ORF">GCM10007972_21990</name>
</gene>
<evidence type="ECO:0000313" key="4">
    <source>
        <dbReference type="EMBL" id="GGO14627.1"/>
    </source>
</evidence>
<dbReference type="EMBL" id="BMOV01000008">
    <property type="protein sequence ID" value="GGO14627.1"/>
    <property type="molecule type" value="Genomic_DNA"/>
</dbReference>
<dbReference type="Pfam" id="PF01645">
    <property type="entry name" value="Glu_synthase"/>
    <property type="match status" value="1"/>
</dbReference>
<sequence length="529" mass="58624">MRYLPLVLIFLGALACAVLGWLLSPHWLWPLIALGPLMILGLWDLLQRDHSLLRLYPVSAHIRWFFEWLRPYLREYLFIADDEGRPFSHDERALVYQRSKNIEALQAFGTKMDLYSPSYEWINHAINAKHPDPDCFRVNIGGEACKKPYRASLLNISAMSFGSLGAHAIEALNLGAKMGGFYHDTGEGGLSPYHQKHGGDLVWEIGTGYFGCRTKDGHFDPHAFAKKAQNDQVKMIEVKLNQGAKPGHGGVLPGPKVTPEIAQTRGVEPWKEVISPPSHTAFDTPKSMMHWLTQLRDLSGGKPVGFKMCLGHRWEFLALTKAMLETGITPDFIVVDGAEGGTGAAPIELSDHVGTPLREGLVFVVNALIGTGLRDKIRIGVAGKITNGHMMAANLALGADWCNAARGFMFSLGCVQTRKCHTDRCPTGIATQNHWRQAGLVVAHKGPRCYQFHKNTIHALAHYVASAGLDHPSQLRPHHLRVRVSENLVNSADKIYDFIAPNSLLDAPKDTPYARWWSMADANSFAPRC</sequence>
<evidence type="ECO:0000256" key="2">
    <source>
        <dbReference type="PIRNR" id="PIRNR006429"/>
    </source>
</evidence>
<evidence type="ECO:0000259" key="3">
    <source>
        <dbReference type="Pfam" id="PF01645"/>
    </source>
</evidence>
<evidence type="ECO:0000256" key="1">
    <source>
        <dbReference type="ARBA" id="ARBA00009716"/>
    </source>
</evidence>
<name>A0ABQ2LFI3_9PROT</name>
<dbReference type="RefSeq" id="WP_188873930.1">
    <property type="nucleotide sequence ID" value="NZ_BMOV01000008.1"/>
</dbReference>
<dbReference type="Gene3D" id="3.20.20.70">
    <property type="entry name" value="Aldolase class I"/>
    <property type="match status" value="1"/>
</dbReference>
<comment type="similarity">
    <text evidence="1 2">Belongs to the glutamate synthase family.</text>
</comment>
<dbReference type="CDD" id="cd02808">
    <property type="entry name" value="GltS_FMN"/>
    <property type="match status" value="1"/>
</dbReference>
<dbReference type="PIRSF" id="PIRSF500060">
    <property type="entry name" value="UCP500060"/>
    <property type="match status" value="1"/>
</dbReference>
<feature type="domain" description="Glutamate synthase" evidence="3">
    <location>
        <begin position="152"/>
        <end position="469"/>
    </location>
</feature>
<dbReference type="PANTHER" id="PTHR43819:SF1">
    <property type="entry name" value="ARCHAEAL-TYPE GLUTAMATE SYNTHASE [NADPH]"/>
    <property type="match status" value="1"/>
</dbReference>
<dbReference type="InterPro" id="IPR024188">
    <property type="entry name" value="GltB"/>
</dbReference>
<keyword evidence="5" id="KW-1185">Reference proteome</keyword>
<comment type="caution">
    <text evidence="4">The sequence shown here is derived from an EMBL/GenBank/DDBJ whole genome shotgun (WGS) entry which is preliminary data.</text>
</comment>
<dbReference type="PIRSF" id="PIRSF006429">
    <property type="entry name" value="GOGAT_lg_2"/>
    <property type="match status" value="1"/>
</dbReference>
<evidence type="ECO:0000313" key="5">
    <source>
        <dbReference type="Proteomes" id="UP000602381"/>
    </source>
</evidence>
<organism evidence="4 5">
    <name type="scientific">Iodidimonas muriae</name>
    <dbReference type="NCBI Taxonomy" id="261467"/>
    <lineage>
        <taxon>Bacteria</taxon>
        <taxon>Pseudomonadati</taxon>
        <taxon>Pseudomonadota</taxon>
        <taxon>Alphaproteobacteria</taxon>
        <taxon>Iodidimonadales</taxon>
        <taxon>Iodidimonadaceae</taxon>
        <taxon>Iodidimonas</taxon>
    </lineage>
</organism>
<dbReference type="InterPro" id="IPR013785">
    <property type="entry name" value="Aldolase_TIM"/>
</dbReference>
<dbReference type="SUPFAM" id="SSF51395">
    <property type="entry name" value="FMN-linked oxidoreductases"/>
    <property type="match status" value="1"/>
</dbReference>